<gene>
    <name evidence="2" type="ORF">SAMN05216333_11219</name>
</gene>
<name>A0A1H8QL06_9PROT</name>
<keyword evidence="3" id="KW-1185">Reference proteome</keyword>
<dbReference type="EMBL" id="FODO01000012">
    <property type="protein sequence ID" value="SEO54584.1"/>
    <property type="molecule type" value="Genomic_DNA"/>
</dbReference>
<reference evidence="3" key="1">
    <citation type="submission" date="2016-10" db="EMBL/GenBank/DDBJ databases">
        <authorList>
            <person name="Varghese N."/>
            <person name="Submissions S."/>
        </authorList>
    </citation>
    <scope>NUCLEOTIDE SEQUENCE [LARGE SCALE GENOMIC DNA]</scope>
    <source>
        <strain evidence="3">Nm76</strain>
    </source>
</reference>
<dbReference type="Proteomes" id="UP000198814">
    <property type="component" value="Unassembled WGS sequence"/>
</dbReference>
<evidence type="ECO:0000313" key="3">
    <source>
        <dbReference type="Proteomes" id="UP000198814"/>
    </source>
</evidence>
<proteinExistence type="predicted"/>
<feature type="region of interest" description="Disordered" evidence="1">
    <location>
        <begin position="59"/>
        <end position="99"/>
    </location>
</feature>
<dbReference type="AlphaFoldDB" id="A0A1H8QL06"/>
<accession>A0A1H8QL06</accession>
<organism evidence="2 3">
    <name type="scientific">Nitrosomonas oligotropha</name>
    <dbReference type="NCBI Taxonomy" id="42354"/>
    <lineage>
        <taxon>Bacteria</taxon>
        <taxon>Pseudomonadati</taxon>
        <taxon>Pseudomonadota</taxon>
        <taxon>Betaproteobacteria</taxon>
        <taxon>Nitrosomonadales</taxon>
        <taxon>Nitrosomonadaceae</taxon>
        <taxon>Nitrosomonas</taxon>
    </lineage>
</organism>
<evidence type="ECO:0000313" key="2">
    <source>
        <dbReference type="EMBL" id="SEO54584.1"/>
    </source>
</evidence>
<dbReference type="STRING" id="42354.SAMN05216333_11219"/>
<sequence>MHMSSAALMENISVLLSNANMKYPTIEETRLSRLLILKEEFGSVAALAEVLGMSNPSQLSQWINRSPDSKTGKPRSINSASARDIEKKTGKPSGWMDQPVYSDNEKLTHAIDILTGLPKNEIEKIAGIIDIYHQSEEKIINGNGNSK</sequence>
<protein>
    <submittedName>
        <fullName evidence="2">Uncharacterized protein</fullName>
    </submittedName>
</protein>
<evidence type="ECO:0000256" key="1">
    <source>
        <dbReference type="SAM" id="MobiDB-lite"/>
    </source>
</evidence>